<evidence type="ECO:0000259" key="5">
    <source>
        <dbReference type="PROSITE" id="PS51123"/>
    </source>
</evidence>
<feature type="domain" description="OmpA-like" evidence="5">
    <location>
        <begin position="118"/>
        <end position="233"/>
    </location>
</feature>
<dbReference type="InterPro" id="IPR036737">
    <property type="entry name" value="OmpA-like_sf"/>
</dbReference>
<evidence type="ECO:0000256" key="3">
    <source>
        <dbReference type="ARBA" id="ARBA00023237"/>
    </source>
</evidence>
<evidence type="ECO:0000256" key="2">
    <source>
        <dbReference type="ARBA" id="ARBA00023136"/>
    </source>
</evidence>
<dbReference type="CDD" id="cd07185">
    <property type="entry name" value="OmpA_C-like"/>
    <property type="match status" value="1"/>
</dbReference>
<keyword evidence="2 4" id="KW-0472">Membrane</keyword>
<dbReference type="InterPro" id="IPR006664">
    <property type="entry name" value="OMP_bac"/>
</dbReference>
<dbReference type="InterPro" id="IPR050330">
    <property type="entry name" value="Bact_OuterMem_StrucFunc"/>
</dbReference>
<accession>A0A6L7GFF6</accession>
<name>A0A6L7GFF6_9SPHN</name>
<evidence type="ECO:0000313" key="6">
    <source>
        <dbReference type="EMBL" id="MXP14659.1"/>
    </source>
</evidence>
<evidence type="ECO:0000256" key="1">
    <source>
        <dbReference type="ARBA" id="ARBA00004442"/>
    </source>
</evidence>
<dbReference type="EMBL" id="WTYU01000001">
    <property type="protein sequence ID" value="MXP14659.1"/>
    <property type="molecule type" value="Genomic_DNA"/>
</dbReference>
<dbReference type="Pfam" id="PF00691">
    <property type="entry name" value="OmpA"/>
    <property type="match status" value="1"/>
</dbReference>
<comment type="subcellular location">
    <subcellularLocation>
        <location evidence="1">Cell outer membrane</location>
    </subcellularLocation>
</comment>
<dbReference type="Proteomes" id="UP000473531">
    <property type="component" value="Unassembled WGS sequence"/>
</dbReference>
<sequence>MQLRPTIATSAGALLVISLALIGSAYSAAPLAQRMDDLAKDAIAQQGGRGITARFATNGGAPSRHPLLRGGTRLDDGTRAKVAEAISAIPGVGGVRWADGSIMAERQVVPIAPMHCQEDVEALLAARTLRFEEASSAIDPASEELLDEVAAALRPCLGSIIAIDGHTDSLGSEAANIALSKARALAVEQALFKRGIPHDGMRVRGVGSREPIDGLDEADPANRRIEFSVIATVPLAPTPVDTPGAR</sequence>
<dbReference type="OrthoDB" id="9814546at2"/>
<evidence type="ECO:0000256" key="4">
    <source>
        <dbReference type="PROSITE-ProRule" id="PRU00473"/>
    </source>
</evidence>
<keyword evidence="3" id="KW-0998">Cell outer membrane</keyword>
<dbReference type="GO" id="GO:0009279">
    <property type="term" value="C:cell outer membrane"/>
    <property type="evidence" value="ECO:0007669"/>
    <property type="project" value="UniProtKB-SubCell"/>
</dbReference>
<dbReference type="SUPFAM" id="SSF103088">
    <property type="entry name" value="OmpA-like"/>
    <property type="match status" value="1"/>
</dbReference>
<dbReference type="InterPro" id="IPR006665">
    <property type="entry name" value="OmpA-like"/>
</dbReference>
<gene>
    <name evidence="6" type="ORF">GRI44_07835</name>
</gene>
<dbReference type="RefSeq" id="WP_160600928.1">
    <property type="nucleotide sequence ID" value="NZ_WTYU01000001.1"/>
</dbReference>
<evidence type="ECO:0000313" key="7">
    <source>
        <dbReference type="Proteomes" id="UP000473531"/>
    </source>
</evidence>
<reference evidence="6 7" key="1">
    <citation type="submission" date="2019-12" db="EMBL/GenBank/DDBJ databases">
        <title>Genomic-based taxomic classification of the family Erythrobacteraceae.</title>
        <authorList>
            <person name="Xu L."/>
        </authorList>
    </citation>
    <scope>NUCLEOTIDE SEQUENCE [LARGE SCALE GENOMIC DNA]</scope>
    <source>
        <strain evidence="6 7">KCTC 52259</strain>
    </source>
</reference>
<dbReference type="PROSITE" id="PS51123">
    <property type="entry name" value="OMPA_2"/>
    <property type="match status" value="1"/>
</dbReference>
<organism evidence="6 7">
    <name type="scientific">Allopontixanthobacter confluentis</name>
    <dbReference type="NCBI Taxonomy" id="1849021"/>
    <lineage>
        <taxon>Bacteria</taxon>
        <taxon>Pseudomonadati</taxon>
        <taxon>Pseudomonadota</taxon>
        <taxon>Alphaproteobacteria</taxon>
        <taxon>Sphingomonadales</taxon>
        <taxon>Erythrobacteraceae</taxon>
        <taxon>Allopontixanthobacter</taxon>
    </lineage>
</organism>
<protein>
    <submittedName>
        <fullName evidence="6">OmpA family protein</fullName>
    </submittedName>
</protein>
<dbReference type="Gene3D" id="3.30.1330.60">
    <property type="entry name" value="OmpA-like domain"/>
    <property type="match status" value="1"/>
</dbReference>
<dbReference type="PANTHER" id="PTHR30329">
    <property type="entry name" value="STATOR ELEMENT OF FLAGELLAR MOTOR COMPLEX"/>
    <property type="match status" value="1"/>
</dbReference>
<keyword evidence="7" id="KW-1185">Reference proteome</keyword>
<dbReference type="AlphaFoldDB" id="A0A6L7GFF6"/>
<comment type="caution">
    <text evidence="6">The sequence shown here is derived from an EMBL/GenBank/DDBJ whole genome shotgun (WGS) entry which is preliminary data.</text>
</comment>
<dbReference type="PRINTS" id="PR01021">
    <property type="entry name" value="OMPADOMAIN"/>
</dbReference>
<proteinExistence type="predicted"/>
<dbReference type="PANTHER" id="PTHR30329:SF21">
    <property type="entry name" value="LIPOPROTEIN YIAD-RELATED"/>
    <property type="match status" value="1"/>
</dbReference>